<reference evidence="1 2" key="1">
    <citation type="journal article" date="2015" name="Sci. Rep.">
        <title>A comparative genomics and reductive dehalogenase gene transcription study of two chloroethene-respiring bacteria, Dehalococcoides mccartyi strains MB and 11a.</title>
        <authorList>
            <person name="Low A."/>
            <person name="Shen Z."/>
            <person name="Cheng D."/>
            <person name="Rogers M.J."/>
            <person name="Lee P.K."/>
            <person name="He J."/>
        </authorList>
    </citation>
    <scope>NUCLEOTIDE SEQUENCE [LARGE SCALE GENOMIC DNA]</scope>
    <source>
        <strain evidence="1 2">MB</strain>
    </source>
</reference>
<dbReference type="PATRIC" id="fig|61435.5.peg.1553"/>
<name>A0A0V8M536_9CHLR</name>
<sequence>MNRYCRICWNTAHWKHPTKEAKYLELSDTYVSKHGFGHEEWLFNFNWLLSGYSDTDKQFYKYSFLQPISKYYEAYVGETFSILLYTLSPDMVPLIVAEIKNAYIPNLKELAWVKEQYQKNGWLESMQQQVINLNLSDALLKNPNPTEIANIRFLQEDVIFYEPMVQVPREHKIYSIRRYQPLLWNDGFQPAPTEPISTTPPFNPEDDYSFLRSEQERTRAAQMSSVYDPHHIKLQNNLFRYLCTRHGRESVLYEHGFVDLTIIEPHKVTFIEIKTSLTAKGCVRLAIGQLMEYAYFPNGEKANVLLVVGDARPSSDERQYISHIRKEYGLPIYYARWSSEDNKLEEYI</sequence>
<proteinExistence type="predicted"/>
<dbReference type="RefSeq" id="WP_058292033.1">
    <property type="nucleotide sequence ID" value="NZ_JGYD01000004.1"/>
</dbReference>
<organism evidence="1 2">
    <name type="scientific">Dehalococcoides mccartyi</name>
    <dbReference type="NCBI Taxonomy" id="61435"/>
    <lineage>
        <taxon>Bacteria</taxon>
        <taxon>Bacillati</taxon>
        <taxon>Chloroflexota</taxon>
        <taxon>Dehalococcoidia</taxon>
        <taxon>Dehalococcoidales</taxon>
        <taxon>Dehalococcoidaceae</taxon>
        <taxon>Dehalococcoides</taxon>
    </lineage>
</organism>
<dbReference type="OrthoDB" id="6402880at2"/>
<evidence type="ECO:0000313" key="2">
    <source>
        <dbReference type="Proteomes" id="UP000053577"/>
    </source>
</evidence>
<dbReference type="Proteomes" id="UP000053577">
    <property type="component" value="Unassembled WGS sequence"/>
</dbReference>
<gene>
    <name evidence="1" type="ORF">DA01_07905</name>
</gene>
<comment type="caution">
    <text evidence="1">The sequence shown here is derived from an EMBL/GenBank/DDBJ whole genome shotgun (WGS) entry which is preliminary data.</text>
</comment>
<evidence type="ECO:0000313" key="1">
    <source>
        <dbReference type="EMBL" id="KSV18891.1"/>
    </source>
</evidence>
<dbReference type="AlphaFoldDB" id="A0A0V8M536"/>
<protein>
    <submittedName>
        <fullName evidence="1">Uncharacterized protein</fullName>
    </submittedName>
</protein>
<dbReference type="EMBL" id="JGYD01000004">
    <property type="protein sequence ID" value="KSV18891.1"/>
    <property type="molecule type" value="Genomic_DNA"/>
</dbReference>
<accession>A0A0V8M536</accession>